<dbReference type="PANTHER" id="PTHR44591:SF3">
    <property type="entry name" value="RESPONSE REGULATORY DOMAIN-CONTAINING PROTEIN"/>
    <property type="match status" value="1"/>
</dbReference>
<comment type="caution">
    <text evidence="4">The sequence shown here is derived from an EMBL/GenBank/DDBJ whole genome shotgun (WGS) entry which is preliminary data.</text>
</comment>
<feature type="modified residue" description="4-aspartylphosphate" evidence="2">
    <location>
        <position position="64"/>
    </location>
</feature>
<protein>
    <submittedName>
        <fullName evidence="4">Response regulator</fullName>
    </submittedName>
</protein>
<dbReference type="InterPro" id="IPR050595">
    <property type="entry name" value="Bact_response_regulator"/>
</dbReference>
<reference evidence="5" key="1">
    <citation type="journal article" date="2019" name="Int. J. Syst. Evol. Microbiol.">
        <title>The Global Catalogue of Microorganisms (GCM) 10K type strain sequencing project: providing services to taxonomists for standard genome sequencing and annotation.</title>
        <authorList>
            <consortium name="The Broad Institute Genomics Platform"/>
            <consortium name="The Broad Institute Genome Sequencing Center for Infectious Disease"/>
            <person name="Wu L."/>
            <person name="Ma J."/>
        </authorList>
    </citation>
    <scope>NUCLEOTIDE SEQUENCE [LARGE SCALE GENOMIC DNA]</scope>
    <source>
        <strain evidence="5">CCUG 42001</strain>
    </source>
</reference>
<evidence type="ECO:0000259" key="3">
    <source>
        <dbReference type="PROSITE" id="PS50110"/>
    </source>
</evidence>
<dbReference type="EMBL" id="JBHSTQ010000010">
    <property type="protein sequence ID" value="MFC6387030.1"/>
    <property type="molecule type" value="Genomic_DNA"/>
</dbReference>
<dbReference type="InterPro" id="IPR011006">
    <property type="entry name" value="CheY-like_superfamily"/>
</dbReference>
<name>A0ABW1WG26_9BACL</name>
<evidence type="ECO:0000256" key="1">
    <source>
        <dbReference type="ARBA" id="ARBA00022553"/>
    </source>
</evidence>
<dbReference type="InterPro" id="IPR001789">
    <property type="entry name" value="Sig_transdc_resp-reg_receiver"/>
</dbReference>
<evidence type="ECO:0000256" key="2">
    <source>
        <dbReference type="PROSITE-ProRule" id="PRU00169"/>
    </source>
</evidence>
<dbReference type="PROSITE" id="PS50110">
    <property type="entry name" value="RESPONSE_REGULATORY"/>
    <property type="match status" value="1"/>
</dbReference>
<dbReference type="RefSeq" id="WP_253076707.1">
    <property type="nucleotide sequence ID" value="NZ_JAMXWN010000010.1"/>
</dbReference>
<keyword evidence="1 2" id="KW-0597">Phosphoprotein</keyword>
<dbReference type="Pfam" id="PF00072">
    <property type="entry name" value="Response_reg"/>
    <property type="match status" value="1"/>
</dbReference>
<feature type="domain" description="Response regulatory" evidence="3">
    <location>
        <begin position="15"/>
        <end position="129"/>
    </location>
</feature>
<evidence type="ECO:0000313" key="5">
    <source>
        <dbReference type="Proteomes" id="UP001596267"/>
    </source>
</evidence>
<proteinExistence type="predicted"/>
<dbReference type="SMART" id="SM00448">
    <property type="entry name" value="REC"/>
    <property type="match status" value="1"/>
</dbReference>
<organism evidence="4 5">
    <name type="scientific">Sporolactobacillus kofuensis</name>
    <dbReference type="NCBI Taxonomy" id="269672"/>
    <lineage>
        <taxon>Bacteria</taxon>
        <taxon>Bacillati</taxon>
        <taxon>Bacillota</taxon>
        <taxon>Bacilli</taxon>
        <taxon>Bacillales</taxon>
        <taxon>Sporolactobacillaceae</taxon>
        <taxon>Sporolactobacillus</taxon>
    </lineage>
</organism>
<evidence type="ECO:0000313" key="4">
    <source>
        <dbReference type="EMBL" id="MFC6387030.1"/>
    </source>
</evidence>
<keyword evidence="5" id="KW-1185">Reference proteome</keyword>
<dbReference type="PANTHER" id="PTHR44591">
    <property type="entry name" value="STRESS RESPONSE REGULATOR PROTEIN 1"/>
    <property type="match status" value="1"/>
</dbReference>
<accession>A0ABW1WG26</accession>
<dbReference type="Proteomes" id="UP001596267">
    <property type="component" value="Unassembled WGS sequence"/>
</dbReference>
<sequence>MVEYDATDETGQANAIMIVDDQPGIRMLLTEVFKKEGYHVFVAANGYQALTHLKRKHPALVLLDMKLPDMSGLELLAQLKQLKPNLKVIMMTAYGEGDLVQQALRSGAIAYFTKPFDLQELISVVESQTHHISSK</sequence>
<gene>
    <name evidence="4" type="ORF">ACFP7A_10480</name>
</gene>
<dbReference type="Gene3D" id="3.40.50.2300">
    <property type="match status" value="1"/>
</dbReference>
<dbReference type="SUPFAM" id="SSF52172">
    <property type="entry name" value="CheY-like"/>
    <property type="match status" value="1"/>
</dbReference>